<dbReference type="AlphaFoldDB" id="A0A7J7Z5L5"/>
<dbReference type="EMBL" id="JABWUV010000003">
    <property type="protein sequence ID" value="KAF6369226.1"/>
    <property type="molecule type" value="Genomic_DNA"/>
</dbReference>
<proteinExistence type="predicted"/>
<protein>
    <submittedName>
        <fullName evidence="1">Uncharacterized protein</fullName>
    </submittedName>
</protein>
<keyword evidence="2" id="KW-1185">Reference proteome</keyword>
<reference evidence="1 2" key="1">
    <citation type="journal article" date="2020" name="Nature">
        <title>Six reference-quality genomes reveal evolution of bat adaptations.</title>
        <authorList>
            <person name="Jebb D."/>
            <person name="Huang Z."/>
            <person name="Pippel M."/>
            <person name="Hughes G.M."/>
            <person name="Lavrichenko K."/>
            <person name="Devanna P."/>
            <person name="Winkler S."/>
            <person name="Jermiin L.S."/>
            <person name="Skirmuntt E.C."/>
            <person name="Katzourakis A."/>
            <person name="Burkitt-Gray L."/>
            <person name="Ray D.A."/>
            <person name="Sullivan K.A.M."/>
            <person name="Roscito J.G."/>
            <person name="Kirilenko B.M."/>
            <person name="Davalos L.M."/>
            <person name="Corthals A.P."/>
            <person name="Power M.L."/>
            <person name="Jones G."/>
            <person name="Ransome R.D."/>
            <person name="Dechmann D.K.N."/>
            <person name="Locatelli A.G."/>
            <person name="Puechmaille S.J."/>
            <person name="Fedrigo O."/>
            <person name="Jarvis E.D."/>
            <person name="Hiller M."/>
            <person name="Vernes S.C."/>
            <person name="Myers E.W."/>
            <person name="Teeling E.C."/>
        </authorList>
    </citation>
    <scope>NUCLEOTIDE SEQUENCE [LARGE SCALE GENOMIC DNA]</scope>
    <source>
        <strain evidence="1">MMyoMyo1</strain>
        <tissue evidence="1">Flight muscle</tissue>
    </source>
</reference>
<accession>A0A7J7Z5L5</accession>
<name>A0A7J7Z5L5_MYOMY</name>
<sequence length="124" mass="14178">MSQNTLRQRFQSKWFVWREKRGGEGRGGEGRETFGKHCTFLELNPRALCSSVYTTCLNDPTPGAKKLGYLYINPISHWVRAAPGGINYLHSTLPCVEWVQERSRQRGKHWPLEVAKRHGNGQAP</sequence>
<dbReference type="Proteomes" id="UP000527355">
    <property type="component" value="Unassembled WGS sequence"/>
</dbReference>
<evidence type="ECO:0000313" key="1">
    <source>
        <dbReference type="EMBL" id="KAF6369226.1"/>
    </source>
</evidence>
<comment type="caution">
    <text evidence="1">The sequence shown here is derived from an EMBL/GenBank/DDBJ whole genome shotgun (WGS) entry which is preliminary data.</text>
</comment>
<gene>
    <name evidence="1" type="ORF">mMyoMyo1_010607</name>
</gene>
<organism evidence="1 2">
    <name type="scientific">Myotis myotis</name>
    <name type="common">Greater mouse-eared bat</name>
    <name type="synonym">Vespertilio myotis</name>
    <dbReference type="NCBI Taxonomy" id="51298"/>
    <lineage>
        <taxon>Eukaryota</taxon>
        <taxon>Metazoa</taxon>
        <taxon>Chordata</taxon>
        <taxon>Craniata</taxon>
        <taxon>Vertebrata</taxon>
        <taxon>Euteleostomi</taxon>
        <taxon>Mammalia</taxon>
        <taxon>Eutheria</taxon>
        <taxon>Laurasiatheria</taxon>
        <taxon>Chiroptera</taxon>
        <taxon>Yangochiroptera</taxon>
        <taxon>Vespertilionidae</taxon>
        <taxon>Myotis</taxon>
    </lineage>
</organism>
<evidence type="ECO:0000313" key="2">
    <source>
        <dbReference type="Proteomes" id="UP000527355"/>
    </source>
</evidence>